<sequence>MFLVRDFSGFVGEDATMTICGCKSGCLRDSRDLMKVGRIVAVLCDDLRRLRDLGGGVSMYKTQSEQIAFPLITPQICFLQRNPNIIDEQLI</sequence>
<keyword evidence="2" id="KW-1185">Reference proteome</keyword>
<name>A0A0S3RH94_PHAAN</name>
<gene>
    <name evidence="1" type="primary">Vigan.02G295900</name>
    <name evidence="1" type="ORF">VIGAN_02295900</name>
</gene>
<evidence type="ECO:0000313" key="1">
    <source>
        <dbReference type="EMBL" id="BAT80002.1"/>
    </source>
</evidence>
<accession>A0A0S3RH94</accession>
<evidence type="ECO:0000313" key="2">
    <source>
        <dbReference type="Proteomes" id="UP000291084"/>
    </source>
</evidence>
<proteinExistence type="predicted"/>
<dbReference type="Proteomes" id="UP000291084">
    <property type="component" value="Chromosome 2"/>
</dbReference>
<organism evidence="1 2">
    <name type="scientific">Vigna angularis var. angularis</name>
    <dbReference type="NCBI Taxonomy" id="157739"/>
    <lineage>
        <taxon>Eukaryota</taxon>
        <taxon>Viridiplantae</taxon>
        <taxon>Streptophyta</taxon>
        <taxon>Embryophyta</taxon>
        <taxon>Tracheophyta</taxon>
        <taxon>Spermatophyta</taxon>
        <taxon>Magnoliopsida</taxon>
        <taxon>eudicotyledons</taxon>
        <taxon>Gunneridae</taxon>
        <taxon>Pentapetalae</taxon>
        <taxon>rosids</taxon>
        <taxon>fabids</taxon>
        <taxon>Fabales</taxon>
        <taxon>Fabaceae</taxon>
        <taxon>Papilionoideae</taxon>
        <taxon>50 kb inversion clade</taxon>
        <taxon>NPAAA clade</taxon>
        <taxon>indigoferoid/millettioid clade</taxon>
        <taxon>Phaseoleae</taxon>
        <taxon>Vigna</taxon>
    </lineage>
</organism>
<dbReference type="AlphaFoldDB" id="A0A0S3RH94"/>
<reference evidence="1 2" key="1">
    <citation type="journal article" date="2015" name="Sci. Rep.">
        <title>The power of single molecule real-time sequencing technology in the de novo assembly of a eukaryotic genome.</title>
        <authorList>
            <person name="Sakai H."/>
            <person name="Naito K."/>
            <person name="Ogiso-Tanaka E."/>
            <person name="Takahashi Y."/>
            <person name="Iseki K."/>
            <person name="Muto C."/>
            <person name="Satou K."/>
            <person name="Teruya K."/>
            <person name="Shiroma A."/>
            <person name="Shimoji M."/>
            <person name="Hirano T."/>
            <person name="Itoh T."/>
            <person name="Kaga A."/>
            <person name="Tomooka N."/>
        </authorList>
    </citation>
    <scope>NUCLEOTIDE SEQUENCE [LARGE SCALE GENOMIC DNA]</scope>
    <source>
        <strain evidence="2">cv. Shumari</strain>
    </source>
</reference>
<dbReference type="EMBL" id="AP015035">
    <property type="protein sequence ID" value="BAT80002.1"/>
    <property type="molecule type" value="Genomic_DNA"/>
</dbReference>
<protein>
    <submittedName>
        <fullName evidence="1">Uncharacterized protein</fullName>
    </submittedName>
</protein>